<proteinExistence type="predicted"/>
<dbReference type="EMBL" id="VJMJ01000214">
    <property type="protein sequence ID" value="KAF0726498.1"/>
    <property type="molecule type" value="Genomic_DNA"/>
</dbReference>
<reference evidence="2 3" key="1">
    <citation type="submission" date="2019-07" db="EMBL/GenBank/DDBJ databases">
        <title>Genomics analysis of Aphanomyces spp. identifies a new class of oomycete effector associated with host adaptation.</title>
        <authorList>
            <person name="Gaulin E."/>
        </authorList>
    </citation>
    <scope>NUCLEOTIDE SEQUENCE [LARGE SCALE GENOMIC DNA]</scope>
    <source>
        <strain evidence="2 3">ATCC 201684</strain>
    </source>
</reference>
<evidence type="ECO:0000259" key="1">
    <source>
        <dbReference type="PROSITE" id="PS50003"/>
    </source>
</evidence>
<evidence type="ECO:0000313" key="3">
    <source>
        <dbReference type="Proteomes" id="UP000481153"/>
    </source>
</evidence>
<dbReference type="VEuPathDB" id="FungiDB:AeMF1_004932"/>
<dbReference type="Pfam" id="PF00169">
    <property type="entry name" value="PH"/>
    <property type="match status" value="1"/>
</dbReference>
<dbReference type="PROSITE" id="PS50003">
    <property type="entry name" value="PH_DOMAIN"/>
    <property type="match status" value="1"/>
</dbReference>
<dbReference type="Proteomes" id="UP000481153">
    <property type="component" value="Unassembled WGS sequence"/>
</dbReference>
<feature type="domain" description="PH" evidence="1">
    <location>
        <begin position="1"/>
        <end position="111"/>
    </location>
</feature>
<organism evidence="2 3">
    <name type="scientific">Aphanomyces euteiches</name>
    <dbReference type="NCBI Taxonomy" id="100861"/>
    <lineage>
        <taxon>Eukaryota</taxon>
        <taxon>Sar</taxon>
        <taxon>Stramenopiles</taxon>
        <taxon>Oomycota</taxon>
        <taxon>Saprolegniomycetes</taxon>
        <taxon>Saprolegniales</taxon>
        <taxon>Verrucalvaceae</taxon>
        <taxon>Aphanomyces</taxon>
    </lineage>
</organism>
<protein>
    <recommendedName>
        <fullName evidence="1">PH domain-containing protein</fullName>
    </recommendedName>
</protein>
<gene>
    <name evidence="2" type="ORF">Ae201684_015266</name>
</gene>
<keyword evidence="3" id="KW-1185">Reference proteome</keyword>
<evidence type="ECO:0000313" key="2">
    <source>
        <dbReference type="EMBL" id="KAF0726498.1"/>
    </source>
</evidence>
<comment type="caution">
    <text evidence="2">The sequence shown here is derived from an EMBL/GenBank/DDBJ whole genome shotgun (WGS) entry which is preliminary data.</text>
</comment>
<dbReference type="Gene3D" id="2.30.29.30">
    <property type="entry name" value="Pleckstrin-homology domain (PH domain)/Phosphotyrosine-binding domain (PTB)"/>
    <property type="match status" value="1"/>
</dbReference>
<dbReference type="InterPro" id="IPR001849">
    <property type="entry name" value="PH_domain"/>
</dbReference>
<sequence length="134" mass="15248">MQIKSGTLFKNDKSHGLFHRNEWKPRHVILTSVSLDFYDFEGGLFKDSIDLTRCLYWDAVEVMPNDCPKSGKSPCTGWQLAIQMPLERHFIAAVSESDMHAWRDAIAAVIKQNYIQRRCSTSARAGAKEKAFLA</sequence>
<accession>A0A6G0WH74</accession>
<dbReference type="InterPro" id="IPR011993">
    <property type="entry name" value="PH-like_dom_sf"/>
</dbReference>
<name>A0A6G0WH74_9STRA</name>
<dbReference type="AlphaFoldDB" id="A0A6G0WH74"/>
<dbReference type="SMART" id="SM00233">
    <property type="entry name" value="PH"/>
    <property type="match status" value="1"/>
</dbReference>
<dbReference type="SUPFAM" id="SSF50729">
    <property type="entry name" value="PH domain-like"/>
    <property type="match status" value="1"/>
</dbReference>